<dbReference type="SUPFAM" id="SSF47729">
    <property type="entry name" value="IHF-like DNA-binding proteins"/>
    <property type="match status" value="1"/>
</dbReference>
<keyword evidence="3 5" id="KW-0238">DNA-binding</keyword>
<dbReference type="PANTHER" id="PTHR33175">
    <property type="entry name" value="DNA-BINDING PROTEIN HU"/>
    <property type="match status" value="1"/>
</dbReference>
<dbReference type="AlphaFoldDB" id="A0A9E2L5I2"/>
<evidence type="ECO:0000313" key="6">
    <source>
        <dbReference type="Proteomes" id="UP000823865"/>
    </source>
</evidence>
<dbReference type="EMBL" id="JAHLFU010000017">
    <property type="protein sequence ID" value="MBU3852360.1"/>
    <property type="molecule type" value="Genomic_DNA"/>
</dbReference>
<evidence type="ECO:0000256" key="4">
    <source>
        <dbReference type="RuleBase" id="RU003939"/>
    </source>
</evidence>
<proteinExistence type="inferred from homology"/>
<evidence type="ECO:0000256" key="3">
    <source>
        <dbReference type="ARBA" id="ARBA00023125"/>
    </source>
</evidence>
<evidence type="ECO:0000256" key="2">
    <source>
        <dbReference type="ARBA" id="ARBA00023067"/>
    </source>
</evidence>
<accession>A0A9E2L5I2</accession>
<organism evidence="5 6">
    <name type="scientific">Candidatus Paraprevotella stercoravium</name>
    <dbReference type="NCBI Taxonomy" id="2838725"/>
    <lineage>
        <taxon>Bacteria</taxon>
        <taxon>Pseudomonadati</taxon>
        <taxon>Bacteroidota</taxon>
        <taxon>Bacteroidia</taxon>
        <taxon>Bacteroidales</taxon>
        <taxon>Prevotellaceae</taxon>
        <taxon>Paraprevotella</taxon>
    </lineage>
</organism>
<name>A0A9E2L5I2_9BACT</name>
<dbReference type="InterPro" id="IPR010992">
    <property type="entry name" value="IHF-like_DNA-bd_dom_sf"/>
</dbReference>
<keyword evidence="2" id="KW-0226">DNA condensation</keyword>
<evidence type="ECO:0000256" key="1">
    <source>
        <dbReference type="ARBA" id="ARBA00010529"/>
    </source>
</evidence>
<sequence length="90" mass="9706">MNKTDLINAIAEGAGLNKIEAKKALDTCLDSISEALKQGDKVALIGFGTFSISERPSRTGINPRTKEQITIEAKKIIKFKAGTELTDSIQ</sequence>
<dbReference type="Pfam" id="PF00216">
    <property type="entry name" value="Bac_DNA_binding"/>
    <property type="match status" value="1"/>
</dbReference>
<gene>
    <name evidence="5" type="ORF">H9789_00750</name>
</gene>
<dbReference type="GO" id="GO:0003677">
    <property type="term" value="F:DNA binding"/>
    <property type="evidence" value="ECO:0007669"/>
    <property type="project" value="UniProtKB-KW"/>
</dbReference>
<dbReference type="InterPro" id="IPR000119">
    <property type="entry name" value="Hist_DNA-bd"/>
</dbReference>
<dbReference type="PROSITE" id="PS00045">
    <property type="entry name" value="HISTONE_LIKE"/>
    <property type="match status" value="1"/>
</dbReference>
<comment type="caution">
    <text evidence="5">The sequence shown here is derived from an EMBL/GenBank/DDBJ whole genome shotgun (WGS) entry which is preliminary data.</text>
</comment>
<dbReference type="InterPro" id="IPR020816">
    <property type="entry name" value="Histone-like_DNA-bd_CS"/>
</dbReference>
<dbReference type="CDD" id="cd13831">
    <property type="entry name" value="HU"/>
    <property type="match status" value="1"/>
</dbReference>
<comment type="similarity">
    <text evidence="1 4">Belongs to the bacterial histone-like protein family.</text>
</comment>
<dbReference type="GO" id="GO:0030527">
    <property type="term" value="F:structural constituent of chromatin"/>
    <property type="evidence" value="ECO:0007669"/>
    <property type="project" value="InterPro"/>
</dbReference>
<dbReference type="GO" id="GO:0030261">
    <property type="term" value="P:chromosome condensation"/>
    <property type="evidence" value="ECO:0007669"/>
    <property type="project" value="UniProtKB-KW"/>
</dbReference>
<dbReference type="PRINTS" id="PR01727">
    <property type="entry name" value="DNABINDINGHU"/>
</dbReference>
<dbReference type="PANTHER" id="PTHR33175:SF3">
    <property type="entry name" value="DNA-BINDING PROTEIN HU-BETA"/>
    <property type="match status" value="1"/>
</dbReference>
<dbReference type="GO" id="GO:0005829">
    <property type="term" value="C:cytosol"/>
    <property type="evidence" value="ECO:0007669"/>
    <property type="project" value="TreeGrafter"/>
</dbReference>
<reference evidence="5" key="2">
    <citation type="submission" date="2021-04" db="EMBL/GenBank/DDBJ databases">
        <authorList>
            <person name="Gilroy R."/>
        </authorList>
    </citation>
    <scope>NUCLEOTIDE SEQUENCE</scope>
    <source>
        <strain evidence="5">G3-2149</strain>
    </source>
</reference>
<dbReference type="Gene3D" id="4.10.520.10">
    <property type="entry name" value="IHF-like DNA-binding proteins"/>
    <property type="match status" value="1"/>
</dbReference>
<dbReference type="Proteomes" id="UP000823865">
    <property type="component" value="Unassembled WGS sequence"/>
</dbReference>
<evidence type="ECO:0000313" key="5">
    <source>
        <dbReference type="EMBL" id="MBU3852360.1"/>
    </source>
</evidence>
<dbReference type="SMART" id="SM00411">
    <property type="entry name" value="BHL"/>
    <property type="match status" value="1"/>
</dbReference>
<reference evidence="5" key="1">
    <citation type="journal article" date="2021" name="PeerJ">
        <title>Extensive microbial diversity within the chicken gut microbiome revealed by metagenomics and culture.</title>
        <authorList>
            <person name="Gilroy R."/>
            <person name="Ravi A."/>
            <person name="Getino M."/>
            <person name="Pursley I."/>
            <person name="Horton D.L."/>
            <person name="Alikhan N.F."/>
            <person name="Baker D."/>
            <person name="Gharbi K."/>
            <person name="Hall N."/>
            <person name="Watson M."/>
            <person name="Adriaenssens E.M."/>
            <person name="Foster-Nyarko E."/>
            <person name="Jarju S."/>
            <person name="Secka A."/>
            <person name="Antonio M."/>
            <person name="Oren A."/>
            <person name="Chaudhuri R.R."/>
            <person name="La Ragione R."/>
            <person name="Hildebrand F."/>
            <person name="Pallen M.J."/>
        </authorList>
    </citation>
    <scope>NUCLEOTIDE SEQUENCE</scope>
    <source>
        <strain evidence="5">G3-2149</strain>
    </source>
</reference>
<protein>
    <submittedName>
        <fullName evidence="5">HU family DNA-binding protein</fullName>
    </submittedName>
</protein>